<evidence type="ECO:0000313" key="2">
    <source>
        <dbReference type="Proteomes" id="UP000798662"/>
    </source>
</evidence>
<proteinExistence type="predicted"/>
<evidence type="ECO:0000313" key="1">
    <source>
        <dbReference type="EMBL" id="KAK1858051.1"/>
    </source>
</evidence>
<dbReference type="EMBL" id="CM020618">
    <property type="protein sequence ID" value="KAK1858051.1"/>
    <property type="molecule type" value="Genomic_DNA"/>
</dbReference>
<organism evidence="1 2">
    <name type="scientific">Pyropia yezoensis</name>
    <name type="common">Susabi-nori</name>
    <name type="synonym">Porphyra yezoensis</name>
    <dbReference type="NCBI Taxonomy" id="2788"/>
    <lineage>
        <taxon>Eukaryota</taxon>
        <taxon>Rhodophyta</taxon>
        <taxon>Bangiophyceae</taxon>
        <taxon>Bangiales</taxon>
        <taxon>Bangiaceae</taxon>
        <taxon>Pyropia</taxon>
    </lineage>
</organism>
<protein>
    <submittedName>
        <fullName evidence="1">Uncharacterized protein</fullName>
    </submittedName>
</protein>
<keyword evidence="2" id="KW-1185">Reference proteome</keyword>
<dbReference type="Proteomes" id="UP000798662">
    <property type="component" value="Chromosome 1"/>
</dbReference>
<comment type="caution">
    <text evidence="1">The sequence shown here is derived from an EMBL/GenBank/DDBJ whole genome shotgun (WGS) entry which is preliminary data.</text>
</comment>
<gene>
    <name evidence="1" type="ORF">I4F81_000665</name>
</gene>
<name>A0ACC3BKN2_PYRYE</name>
<sequence length="248" mass="24916">MATRAAAVAASAAARRASVAVPRALAGSTAGSPAVASVAAPLRTAAAVTGAAAARALRSSPPGAAAAEAAPPSARAATAAPGGEGGGAGAKSMFTSSTMRVADVLALKGEVFYHTTADALVYDAIVEMVKHNIGSLVVVEPAASGNGLKPVGILTERDYLDKVVILGRSSRTTKVSAIMSEKTLVAVTGETTLGDCMDLMVANRVRHIPVVEGGLLKGLISIGDVVKELVDSHKRNAESMSEYIQGGW</sequence>
<accession>A0ACC3BKN2</accession>
<reference evidence="1" key="1">
    <citation type="submission" date="2019-11" db="EMBL/GenBank/DDBJ databases">
        <title>Nori genome reveals adaptations in red seaweeds to the harsh intertidal environment.</title>
        <authorList>
            <person name="Wang D."/>
            <person name="Mao Y."/>
        </authorList>
    </citation>
    <scope>NUCLEOTIDE SEQUENCE</scope>
    <source>
        <tissue evidence="1">Gametophyte</tissue>
    </source>
</reference>